<dbReference type="PANTHER" id="PTHR34406:SF1">
    <property type="entry name" value="PROTEIN YCEI"/>
    <property type="match status" value="1"/>
</dbReference>
<sequence length="226" mass="23907">MTRNWKRLLLIGVAVAVVLVVGGPFVYIHFFQDKAPAPLSVSASPQAATGAAVPADGTWKAAAGSQAGYRVKEVLFGQNTEAVGRTNGVTGDLTIAGTKATKGSFTVDLTTVKSDKDRRDQQFQGRIMETAKYPKATFALTEPIDLGSVPTVGAKITAKATGNLTLKAETRKVTFDVTASRTAPGAFDVSGSIPVKFADWKIANPSFGPIQTQDNGQVEFLLKFTK</sequence>
<dbReference type="Pfam" id="PF04264">
    <property type="entry name" value="YceI"/>
    <property type="match status" value="1"/>
</dbReference>
<evidence type="ECO:0000313" key="4">
    <source>
        <dbReference type="Proteomes" id="UP001501442"/>
    </source>
</evidence>
<evidence type="ECO:0000259" key="2">
    <source>
        <dbReference type="SMART" id="SM00867"/>
    </source>
</evidence>
<accession>A0ABP8UKN7</accession>
<dbReference type="InterPro" id="IPR036761">
    <property type="entry name" value="TTHA0802/YceI-like_sf"/>
</dbReference>
<dbReference type="EMBL" id="BAABHK010000010">
    <property type="protein sequence ID" value="GAA4632310.1"/>
    <property type="molecule type" value="Genomic_DNA"/>
</dbReference>
<keyword evidence="4" id="KW-1185">Reference proteome</keyword>
<comment type="similarity">
    <text evidence="1">Belongs to the UPF0312 family.</text>
</comment>
<evidence type="ECO:0000256" key="1">
    <source>
        <dbReference type="ARBA" id="ARBA00008812"/>
    </source>
</evidence>
<dbReference type="Gene3D" id="2.40.128.110">
    <property type="entry name" value="Lipid/polyisoprenoid-binding, YceI-like"/>
    <property type="match status" value="1"/>
</dbReference>
<proteinExistence type="inferred from homology"/>
<evidence type="ECO:0000313" key="3">
    <source>
        <dbReference type="EMBL" id="GAA4632310.1"/>
    </source>
</evidence>
<dbReference type="RefSeq" id="WP_345435295.1">
    <property type="nucleotide sequence ID" value="NZ_BAABHK010000010.1"/>
</dbReference>
<dbReference type="PANTHER" id="PTHR34406">
    <property type="entry name" value="PROTEIN YCEI"/>
    <property type="match status" value="1"/>
</dbReference>
<dbReference type="Proteomes" id="UP001501442">
    <property type="component" value="Unassembled WGS sequence"/>
</dbReference>
<feature type="domain" description="Lipid/polyisoprenoid-binding YceI-like" evidence="2">
    <location>
        <begin position="58"/>
        <end position="225"/>
    </location>
</feature>
<comment type="caution">
    <text evidence="3">The sequence shown here is derived from an EMBL/GenBank/DDBJ whole genome shotgun (WGS) entry which is preliminary data.</text>
</comment>
<reference evidence="4" key="1">
    <citation type="journal article" date="2019" name="Int. J. Syst. Evol. Microbiol.">
        <title>The Global Catalogue of Microorganisms (GCM) 10K type strain sequencing project: providing services to taxonomists for standard genome sequencing and annotation.</title>
        <authorList>
            <consortium name="The Broad Institute Genomics Platform"/>
            <consortium name="The Broad Institute Genome Sequencing Center for Infectious Disease"/>
            <person name="Wu L."/>
            <person name="Ma J."/>
        </authorList>
    </citation>
    <scope>NUCLEOTIDE SEQUENCE [LARGE SCALE GENOMIC DNA]</scope>
    <source>
        <strain evidence="4">JCM 17939</strain>
    </source>
</reference>
<dbReference type="SUPFAM" id="SSF101874">
    <property type="entry name" value="YceI-like"/>
    <property type="match status" value="1"/>
</dbReference>
<dbReference type="InterPro" id="IPR007372">
    <property type="entry name" value="Lipid/polyisoprenoid-bd_YceI"/>
</dbReference>
<dbReference type="SMART" id="SM00867">
    <property type="entry name" value="YceI"/>
    <property type="match status" value="1"/>
</dbReference>
<organism evidence="3 4">
    <name type="scientific">Actinoallomurus vinaceus</name>
    <dbReference type="NCBI Taxonomy" id="1080074"/>
    <lineage>
        <taxon>Bacteria</taxon>
        <taxon>Bacillati</taxon>
        <taxon>Actinomycetota</taxon>
        <taxon>Actinomycetes</taxon>
        <taxon>Streptosporangiales</taxon>
        <taxon>Thermomonosporaceae</taxon>
        <taxon>Actinoallomurus</taxon>
    </lineage>
</organism>
<gene>
    <name evidence="3" type="ORF">GCM10023196_065210</name>
</gene>
<name>A0ABP8UKN7_9ACTN</name>
<protein>
    <recommendedName>
        <fullName evidence="2">Lipid/polyisoprenoid-binding YceI-like domain-containing protein</fullName>
    </recommendedName>
</protein>